<sequence>MKAAFFSVFALAMSAFAAPVTESDIKVRDADSISNAVKLVESIEVRSPGVEVEEPTHLDKRTVGNSKELITTLTTCHTGIKTQCGHVNALVVKYKAGTITKTQCATQCVPYFKSCVSIIQVVITKCTGTGALTVIAAEVDIILKLVVSIVTEILTCIKVLVTACGLQSVLVNILNALIVIICKLLVLVIGIVAAIVPGLVAALTPLLSSLGLLLGVILTPLILLIAGLGM</sequence>
<evidence type="ECO:0000256" key="1">
    <source>
        <dbReference type="SAM" id="Phobius"/>
    </source>
</evidence>
<organism evidence="3 4">
    <name type="scientific">Thelonectria olida</name>
    <dbReference type="NCBI Taxonomy" id="1576542"/>
    <lineage>
        <taxon>Eukaryota</taxon>
        <taxon>Fungi</taxon>
        <taxon>Dikarya</taxon>
        <taxon>Ascomycota</taxon>
        <taxon>Pezizomycotina</taxon>
        <taxon>Sordariomycetes</taxon>
        <taxon>Hypocreomycetidae</taxon>
        <taxon>Hypocreales</taxon>
        <taxon>Nectriaceae</taxon>
        <taxon>Thelonectria</taxon>
    </lineage>
</organism>
<evidence type="ECO:0000313" key="4">
    <source>
        <dbReference type="Proteomes" id="UP000777438"/>
    </source>
</evidence>
<dbReference type="OrthoDB" id="4774241at2759"/>
<feature type="chain" id="PRO_5040223759" evidence="2">
    <location>
        <begin position="18"/>
        <end position="230"/>
    </location>
</feature>
<gene>
    <name evidence="3" type="ORF">B0T10DRAFT_459594</name>
</gene>
<comment type="caution">
    <text evidence="3">The sequence shown here is derived from an EMBL/GenBank/DDBJ whole genome shotgun (WGS) entry which is preliminary data.</text>
</comment>
<proteinExistence type="predicted"/>
<feature type="signal peptide" evidence="2">
    <location>
        <begin position="1"/>
        <end position="17"/>
    </location>
</feature>
<keyword evidence="1" id="KW-0812">Transmembrane</keyword>
<keyword evidence="1" id="KW-0472">Membrane</keyword>
<reference evidence="3 4" key="1">
    <citation type="journal article" date="2021" name="Nat. Commun.">
        <title>Genetic determinants of endophytism in the Arabidopsis root mycobiome.</title>
        <authorList>
            <person name="Mesny F."/>
            <person name="Miyauchi S."/>
            <person name="Thiergart T."/>
            <person name="Pickel B."/>
            <person name="Atanasova L."/>
            <person name="Karlsson M."/>
            <person name="Huettel B."/>
            <person name="Barry K.W."/>
            <person name="Haridas S."/>
            <person name="Chen C."/>
            <person name="Bauer D."/>
            <person name="Andreopoulos W."/>
            <person name="Pangilinan J."/>
            <person name="LaButti K."/>
            <person name="Riley R."/>
            <person name="Lipzen A."/>
            <person name="Clum A."/>
            <person name="Drula E."/>
            <person name="Henrissat B."/>
            <person name="Kohler A."/>
            <person name="Grigoriev I.V."/>
            <person name="Martin F.M."/>
            <person name="Hacquard S."/>
        </authorList>
    </citation>
    <scope>NUCLEOTIDE SEQUENCE [LARGE SCALE GENOMIC DNA]</scope>
    <source>
        <strain evidence="3 4">MPI-CAGE-CH-0241</strain>
    </source>
</reference>
<dbReference type="Proteomes" id="UP000777438">
    <property type="component" value="Unassembled WGS sequence"/>
</dbReference>
<protein>
    <submittedName>
        <fullName evidence="3">Uncharacterized protein</fullName>
    </submittedName>
</protein>
<feature type="transmembrane region" description="Helical" evidence="1">
    <location>
        <begin position="173"/>
        <end position="200"/>
    </location>
</feature>
<evidence type="ECO:0000313" key="3">
    <source>
        <dbReference type="EMBL" id="KAH6889862.1"/>
    </source>
</evidence>
<name>A0A9P9APL4_9HYPO</name>
<accession>A0A9P9APL4</accession>
<dbReference type="AlphaFoldDB" id="A0A9P9APL4"/>
<feature type="transmembrane region" description="Helical" evidence="1">
    <location>
        <begin position="206"/>
        <end position="228"/>
    </location>
</feature>
<keyword evidence="2" id="KW-0732">Signal</keyword>
<keyword evidence="1" id="KW-1133">Transmembrane helix</keyword>
<evidence type="ECO:0000256" key="2">
    <source>
        <dbReference type="SAM" id="SignalP"/>
    </source>
</evidence>
<dbReference type="EMBL" id="JAGPYM010000010">
    <property type="protein sequence ID" value="KAH6889862.1"/>
    <property type="molecule type" value="Genomic_DNA"/>
</dbReference>
<feature type="transmembrane region" description="Helical" evidence="1">
    <location>
        <begin position="141"/>
        <end position="161"/>
    </location>
</feature>
<keyword evidence="4" id="KW-1185">Reference proteome</keyword>